<accession>A0A016URV2</accession>
<feature type="chain" id="PRO_5001489118" evidence="1">
    <location>
        <begin position="20"/>
        <end position="152"/>
    </location>
</feature>
<keyword evidence="1" id="KW-0732">Signal</keyword>
<name>A0A016URV2_9BILA</name>
<evidence type="ECO:0000256" key="1">
    <source>
        <dbReference type="SAM" id="SignalP"/>
    </source>
</evidence>
<dbReference type="AlphaFoldDB" id="A0A016URV2"/>
<organism evidence="2 3">
    <name type="scientific">Ancylostoma ceylanicum</name>
    <dbReference type="NCBI Taxonomy" id="53326"/>
    <lineage>
        <taxon>Eukaryota</taxon>
        <taxon>Metazoa</taxon>
        <taxon>Ecdysozoa</taxon>
        <taxon>Nematoda</taxon>
        <taxon>Chromadorea</taxon>
        <taxon>Rhabditida</taxon>
        <taxon>Rhabditina</taxon>
        <taxon>Rhabditomorpha</taxon>
        <taxon>Strongyloidea</taxon>
        <taxon>Ancylostomatidae</taxon>
        <taxon>Ancylostomatinae</taxon>
        <taxon>Ancylostoma</taxon>
    </lineage>
</organism>
<reference evidence="3" key="1">
    <citation type="journal article" date="2015" name="Nat. Genet.">
        <title>The genome and transcriptome of the zoonotic hookworm Ancylostoma ceylanicum identify infection-specific gene families.</title>
        <authorList>
            <person name="Schwarz E.M."/>
            <person name="Hu Y."/>
            <person name="Antoshechkin I."/>
            <person name="Miller M.M."/>
            <person name="Sternberg P.W."/>
            <person name="Aroian R.V."/>
        </authorList>
    </citation>
    <scope>NUCLEOTIDE SEQUENCE</scope>
    <source>
        <strain evidence="3">HY135</strain>
    </source>
</reference>
<gene>
    <name evidence="2" type="primary">Acey_s0031.g2351</name>
    <name evidence="2" type="ORF">Y032_0031g2351</name>
</gene>
<evidence type="ECO:0000313" key="3">
    <source>
        <dbReference type="Proteomes" id="UP000024635"/>
    </source>
</evidence>
<keyword evidence="3" id="KW-1185">Reference proteome</keyword>
<comment type="caution">
    <text evidence="2">The sequence shown here is derived from an EMBL/GenBank/DDBJ whole genome shotgun (WGS) entry which is preliminary data.</text>
</comment>
<sequence length="152" mass="17191">MSAPFGLLLGVLCLLPVLARSGNYEKVFLGCPRAHDTIDDKAHRIYLYLEAMKYAGLKGYPAYSCTDEKFAFTFLPKLHGPPGPFRRPDVIGFIGVFRRYVDLYDFLKDAGEQLGRIIKSRLPKYPGEKIDHIGCHFYFKPNEDNGAVCIVQ</sequence>
<feature type="signal peptide" evidence="1">
    <location>
        <begin position="1"/>
        <end position="19"/>
    </location>
</feature>
<protein>
    <submittedName>
        <fullName evidence="2">Uncharacterized protein</fullName>
    </submittedName>
</protein>
<evidence type="ECO:0000313" key="2">
    <source>
        <dbReference type="EMBL" id="EYC17238.1"/>
    </source>
</evidence>
<proteinExistence type="predicted"/>
<dbReference type="EMBL" id="JARK01001367">
    <property type="protein sequence ID" value="EYC17238.1"/>
    <property type="molecule type" value="Genomic_DNA"/>
</dbReference>
<dbReference type="Proteomes" id="UP000024635">
    <property type="component" value="Unassembled WGS sequence"/>
</dbReference>